<protein>
    <submittedName>
        <fullName evidence="1">Uncharacterized protein</fullName>
    </submittedName>
</protein>
<accession>A0A1A8YT20</accession>
<dbReference type="EMBL" id="FLRE01000092">
    <property type="protein sequence ID" value="SBT35118.1"/>
    <property type="molecule type" value="Genomic_DNA"/>
</dbReference>
<reference evidence="1" key="1">
    <citation type="submission" date="2016-05" db="EMBL/GenBank/DDBJ databases">
        <authorList>
            <person name="Lavstsen T."/>
            <person name="Jespersen J.S."/>
        </authorList>
    </citation>
    <scope>NUCLEOTIDE SEQUENCE [LARGE SCALE GENOMIC DNA]</scope>
</reference>
<evidence type="ECO:0000313" key="1">
    <source>
        <dbReference type="EMBL" id="SBT34682.1"/>
    </source>
</evidence>
<reference evidence="3 4" key="2">
    <citation type="submission" date="2016-05" db="EMBL/GenBank/DDBJ databases">
        <authorList>
            <person name="Naeem Raeece"/>
        </authorList>
    </citation>
    <scope>NUCLEOTIDE SEQUENCE [LARGE SCALE GENOMIC DNA]</scope>
</reference>
<dbReference type="Proteomes" id="UP000078555">
    <property type="component" value="Unassembled WGS sequence"/>
</dbReference>
<evidence type="ECO:0000313" key="2">
    <source>
        <dbReference type="EMBL" id="SBT35118.1"/>
    </source>
</evidence>
<dbReference type="Proteomes" id="UP000078550">
    <property type="component" value="Unassembled WGS sequence"/>
</dbReference>
<gene>
    <name evidence="1" type="ORF">POVWA1_023550</name>
    <name evidence="2" type="ORF">POVWA2_023350</name>
</gene>
<evidence type="ECO:0000313" key="3">
    <source>
        <dbReference type="Proteomes" id="UP000078550"/>
    </source>
</evidence>
<keyword evidence="4" id="KW-1185">Reference proteome</keyword>
<sequence length="179" mass="20387">MHERARKKRTKFMNMLGKQERTGRNRKAYEWKGRRKEGKKDVCARSVPLLMAHKIWQPNSGSISHIPSCTLWRVHAFKGNNAFGDNVDRHVSGYEFGAINLTPVSSTHVLFVALFVLVKDGYRGVRTADFVLIRVVNISKILFFRALKIVRVIVVCGKLVRLLDIGGYHWDPAAEVEVA</sequence>
<dbReference type="EMBL" id="FLRD01000072">
    <property type="protein sequence ID" value="SBT34682.1"/>
    <property type="molecule type" value="Genomic_DNA"/>
</dbReference>
<name>A0A1A8YT20_PLAOA</name>
<dbReference type="AlphaFoldDB" id="A0A1A8YT20"/>
<proteinExistence type="predicted"/>
<evidence type="ECO:0000313" key="4">
    <source>
        <dbReference type="Proteomes" id="UP000078555"/>
    </source>
</evidence>
<organism evidence="1 4">
    <name type="scientific">Plasmodium ovale wallikeri</name>
    <dbReference type="NCBI Taxonomy" id="864142"/>
    <lineage>
        <taxon>Eukaryota</taxon>
        <taxon>Sar</taxon>
        <taxon>Alveolata</taxon>
        <taxon>Apicomplexa</taxon>
        <taxon>Aconoidasida</taxon>
        <taxon>Haemosporida</taxon>
        <taxon>Plasmodiidae</taxon>
        <taxon>Plasmodium</taxon>
        <taxon>Plasmodium (Plasmodium)</taxon>
    </lineage>
</organism>